<evidence type="ECO:0000259" key="4">
    <source>
        <dbReference type="Pfam" id="PF13193"/>
    </source>
</evidence>
<dbReference type="PROSITE" id="PS00455">
    <property type="entry name" value="AMP_BINDING"/>
    <property type="match status" value="1"/>
</dbReference>
<reference evidence="5 6" key="1">
    <citation type="submission" date="2018-06" db="EMBL/GenBank/DDBJ databases">
        <authorList>
            <consortium name="Pathogen Informatics"/>
            <person name="Doyle S."/>
        </authorList>
    </citation>
    <scope>NUCLEOTIDE SEQUENCE [LARGE SCALE GENOMIC DNA]</scope>
    <source>
        <strain evidence="5 6">NCTC10254</strain>
    </source>
</reference>
<dbReference type="PANTHER" id="PTHR43201:SF5">
    <property type="entry name" value="MEDIUM-CHAIN ACYL-COA LIGASE ACSF2, MITOCHONDRIAL"/>
    <property type="match status" value="1"/>
</dbReference>
<feature type="domain" description="AMP-binding enzyme C-terminal" evidence="4">
    <location>
        <begin position="460"/>
        <end position="537"/>
    </location>
</feature>
<dbReference type="Pfam" id="PF00501">
    <property type="entry name" value="AMP-binding"/>
    <property type="match status" value="1"/>
</dbReference>
<dbReference type="SUPFAM" id="SSF56801">
    <property type="entry name" value="Acetyl-CoA synthetase-like"/>
    <property type="match status" value="1"/>
</dbReference>
<evidence type="ECO:0000256" key="1">
    <source>
        <dbReference type="ARBA" id="ARBA00006432"/>
    </source>
</evidence>
<evidence type="ECO:0000313" key="6">
    <source>
        <dbReference type="Proteomes" id="UP000249886"/>
    </source>
</evidence>
<dbReference type="PANTHER" id="PTHR43201">
    <property type="entry name" value="ACYL-COA SYNTHETASE"/>
    <property type="match status" value="1"/>
</dbReference>
<dbReference type="AlphaFoldDB" id="A0A6H9XSL8"/>
<dbReference type="EMBL" id="UARK01000001">
    <property type="protein sequence ID" value="SPW24253.1"/>
    <property type="molecule type" value="Genomic_DNA"/>
</dbReference>
<evidence type="ECO:0000313" key="5">
    <source>
        <dbReference type="EMBL" id="SPW24253.1"/>
    </source>
</evidence>
<dbReference type="InterPro" id="IPR045851">
    <property type="entry name" value="AMP-bd_C_sf"/>
</dbReference>
<dbReference type="InterPro" id="IPR042099">
    <property type="entry name" value="ANL_N_sf"/>
</dbReference>
<sequence length="548" mass="60610">MNKLAFTKFARTMVQLKDLVPALLKSGVISTEGGLKAMLATPLVLARYRFTTAREVEQGAIACPHRTALIDDSGSLTYSQLRANARIFAAYLRDTMNGNIHMGVMARNGRGIIYPMAAKGFAGATIYLQNIGSSKEQLTNCLKRDGVNILVIDEEFINRFDADAMDIPVIIAHRDSNRDYGYPDLESIIATYIPQQRLPFFPKHGPIVVMSSGTTGTPKGVVRVEPVAPTVLAGILTKVPWRAGMRVQITASMFHAWGWAVFNIALGMRGTIVTHRIFDPERVFRDIDEGKLDGMLSSPIFLKDLVNLPDNDRYDCSSLKFIFSSGNALSPWLVEKMHDRFGKNLCNLYGSTEISAVAVASMEEIAQHPTTSGPICTGTDFIILDENDRPCPTGTPGRIFCYNTVTLRGYTDPNIPMTQYGHLIQIGDRGYLDENGFLFVLGRADDMIIVGGENVYPRSVEEVLEEMPGIADMYAGGVEDEETFKRIAVWVVRSDDYAGQNLTTEAIQNWVLDRLAAHSVPRDVHFVDSLPRTATGKVMPRQLVPPQH</sequence>
<dbReference type="GeneID" id="84572954"/>
<name>A0A6H9XSL8_9CORY</name>
<dbReference type="Pfam" id="PF13193">
    <property type="entry name" value="AMP-binding_C"/>
    <property type="match status" value="1"/>
</dbReference>
<evidence type="ECO:0000256" key="2">
    <source>
        <dbReference type="ARBA" id="ARBA00022598"/>
    </source>
</evidence>
<dbReference type="Gene3D" id="3.30.300.30">
    <property type="match status" value="1"/>
</dbReference>
<dbReference type="GO" id="GO:0031956">
    <property type="term" value="F:medium-chain fatty acid-CoA ligase activity"/>
    <property type="evidence" value="ECO:0007669"/>
    <property type="project" value="TreeGrafter"/>
</dbReference>
<protein>
    <submittedName>
        <fullName evidence="5">Acyl-CoA synthetase</fullName>
        <ecNumber evidence="5">6.2.1.3</ecNumber>
    </submittedName>
</protein>
<dbReference type="EC" id="6.2.1.3" evidence="5"/>
<dbReference type="InterPro" id="IPR020845">
    <property type="entry name" value="AMP-binding_CS"/>
</dbReference>
<gene>
    <name evidence="5" type="primary">fadD3</name>
    <name evidence="5" type="ORF">NCTC10254_00623</name>
</gene>
<dbReference type="Proteomes" id="UP000249886">
    <property type="component" value="Unassembled WGS sequence"/>
</dbReference>
<dbReference type="InterPro" id="IPR025110">
    <property type="entry name" value="AMP-bd_C"/>
</dbReference>
<dbReference type="RefSeq" id="WP_005524255.1">
    <property type="nucleotide sequence ID" value="NZ_CP050134.2"/>
</dbReference>
<keyword evidence="2 5" id="KW-0436">Ligase</keyword>
<evidence type="ECO:0000259" key="3">
    <source>
        <dbReference type="Pfam" id="PF00501"/>
    </source>
</evidence>
<comment type="caution">
    <text evidence="5">The sequence shown here is derived from an EMBL/GenBank/DDBJ whole genome shotgun (WGS) entry which is preliminary data.</text>
</comment>
<dbReference type="CDD" id="cd04433">
    <property type="entry name" value="AFD_class_I"/>
    <property type="match status" value="1"/>
</dbReference>
<proteinExistence type="inferred from homology"/>
<dbReference type="InterPro" id="IPR000873">
    <property type="entry name" value="AMP-dep_synth/lig_dom"/>
</dbReference>
<dbReference type="GO" id="GO:0004467">
    <property type="term" value="F:long-chain fatty acid-CoA ligase activity"/>
    <property type="evidence" value="ECO:0007669"/>
    <property type="project" value="UniProtKB-EC"/>
</dbReference>
<comment type="similarity">
    <text evidence="1">Belongs to the ATP-dependent AMP-binding enzyme family.</text>
</comment>
<accession>A0A6H9XSL8</accession>
<organism evidence="5 6">
    <name type="scientific">Corynebacterium matruchotii</name>
    <dbReference type="NCBI Taxonomy" id="43768"/>
    <lineage>
        <taxon>Bacteria</taxon>
        <taxon>Bacillati</taxon>
        <taxon>Actinomycetota</taxon>
        <taxon>Actinomycetes</taxon>
        <taxon>Mycobacteriales</taxon>
        <taxon>Corynebacteriaceae</taxon>
        <taxon>Corynebacterium</taxon>
    </lineage>
</organism>
<feature type="domain" description="AMP-dependent synthetase/ligase" evidence="3">
    <location>
        <begin position="62"/>
        <end position="410"/>
    </location>
</feature>
<dbReference type="Gene3D" id="3.40.50.12780">
    <property type="entry name" value="N-terminal domain of ligase-like"/>
    <property type="match status" value="1"/>
</dbReference>